<feature type="region of interest" description="Disordered" evidence="1">
    <location>
        <begin position="141"/>
        <end position="161"/>
    </location>
</feature>
<feature type="chain" id="PRO_5036699552" evidence="2">
    <location>
        <begin position="19"/>
        <end position="263"/>
    </location>
</feature>
<sequence length="263" mass="29288">MQWLLWEVEVLLRLTLEADLADTAFTCLIKSRLSDPAVDKIAYDGDLDSWQYGSINNALVRRLGEALTSGFKLAYSAPCLHGNPVAKKITTLKIINSAHAGLKPSSFDQYRTPHWPAEADHQRNKSEEVKAANVQNIKEDDKTSLSTVGSPGDLKRDSTGESLLRVKTKSSTGPAPIDERHEQHAAIVINEVVPLPEQHQIPEFSIQYELQLEGIRLDSIHDVINRASDVCVTDDDNWPTIIITTTPSWIKIILYILLFPAVT</sequence>
<evidence type="ECO:0000256" key="1">
    <source>
        <dbReference type="SAM" id="MobiDB-lite"/>
    </source>
</evidence>
<accession>A0A922MN37</accession>
<dbReference type="Proteomes" id="UP000814243">
    <property type="component" value="Unassembled WGS sequence"/>
</dbReference>
<dbReference type="EMBL" id="JACEFF010000286">
    <property type="protein sequence ID" value="KAH9640300.1"/>
    <property type="molecule type" value="Genomic_DNA"/>
</dbReference>
<protein>
    <submittedName>
        <fullName evidence="3">Uncharacterized protein</fullName>
    </submittedName>
</protein>
<evidence type="ECO:0000313" key="4">
    <source>
        <dbReference type="Proteomes" id="UP000814243"/>
    </source>
</evidence>
<dbReference type="AlphaFoldDB" id="A0A922MN37"/>
<organism evidence="3 4">
    <name type="scientific">Spodoptera exigua</name>
    <name type="common">Beet armyworm</name>
    <name type="synonym">Noctua fulgens</name>
    <dbReference type="NCBI Taxonomy" id="7107"/>
    <lineage>
        <taxon>Eukaryota</taxon>
        <taxon>Metazoa</taxon>
        <taxon>Ecdysozoa</taxon>
        <taxon>Arthropoda</taxon>
        <taxon>Hexapoda</taxon>
        <taxon>Insecta</taxon>
        <taxon>Pterygota</taxon>
        <taxon>Neoptera</taxon>
        <taxon>Endopterygota</taxon>
        <taxon>Lepidoptera</taxon>
        <taxon>Glossata</taxon>
        <taxon>Ditrysia</taxon>
        <taxon>Noctuoidea</taxon>
        <taxon>Noctuidae</taxon>
        <taxon>Amphipyrinae</taxon>
        <taxon>Spodoptera</taxon>
    </lineage>
</organism>
<evidence type="ECO:0000313" key="3">
    <source>
        <dbReference type="EMBL" id="KAH9640300.1"/>
    </source>
</evidence>
<comment type="caution">
    <text evidence="3">The sequence shown here is derived from an EMBL/GenBank/DDBJ whole genome shotgun (WGS) entry which is preliminary data.</text>
</comment>
<name>A0A922MN37_SPOEX</name>
<reference evidence="3" key="1">
    <citation type="journal article" date="2021" name="G3 (Bethesda)">
        <title>Genome and transcriptome analysis of the beet armyworm Spodoptera exigua reveals targets for pest control. .</title>
        <authorList>
            <person name="Simon S."/>
            <person name="Breeschoten T."/>
            <person name="Jansen H.J."/>
            <person name="Dirks R.P."/>
            <person name="Schranz M.E."/>
            <person name="Ros V.I.D."/>
        </authorList>
    </citation>
    <scope>NUCLEOTIDE SEQUENCE</scope>
    <source>
        <strain evidence="3">TB_SE_WUR_2020</strain>
    </source>
</reference>
<evidence type="ECO:0000256" key="2">
    <source>
        <dbReference type="SAM" id="SignalP"/>
    </source>
</evidence>
<feature type="signal peptide" evidence="2">
    <location>
        <begin position="1"/>
        <end position="18"/>
    </location>
</feature>
<keyword evidence="2" id="KW-0732">Signal</keyword>
<gene>
    <name evidence="3" type="ORF">HF086_001652</name>
</gene>
<proteinExistence type="predicted"/>